<reference evidence="2 3" key="1">
    <citation type="submission" date="2017-06" db="EMBL/GenBank/DDBJ databases">
        <authorList>
            <person name="Kim H.J."/>
            <person name="Triplett B.A."/>
        </authorList>
    </citation>
    <scope>NUCLEOTIDE SEQUENCE [LARGE SCALE GENOMIC DNA]</scope>
    <source>
        <strain evidence="2 3">U15</strain>
    </source>
</reference>
<dbReference type="Pfam" id="PF03401">
    <property type="entry name" value="TctC"/>
    <property type="match status" value="1"/>
</dbReference>
<name>A0A239I9B6_9BURK</name>
<keyword evidence="2" id="KW-0675">Receptor</keyword>
<gene>
    <name evidence="2" type="ORF">SAMN06265795_1094</name>
</gene>
<accession>A0A239I9B6</accession>
<protein>
    <submittedName>
        <fullName evidence="2">Tripartite-type tricarboxylate transporter, receptor component TctC</fullName>
    </submittedName>
</protein>
<evidence type="ECO:0000256" key="1">
    <source>
        <dbReference type="ARBA" id="ARBA00006987"/>
    </source>
</evidence>
<dbReference type="Gene3D" id="3.40.190.10">
    <property type="entry name" value="Periplasmic binding protein-like II"/>
    <property type="match status" value="1"/>
</dbReference>
<evidence type="ECO:0000313" key="3">
    <source>
        <dbReference type="Proteomes" id="UP000198284"/>
    </source>
</evidence>
<dbReference type="Gene3D" id="3.40.190.150">
    <property type="entry name" value="Bordetella uptake gene, domain 1"/>
    <property type="match status" value="1"/>
</dbReference>
<sequence length="348" mass="37084">MMDNADISPCRAAAPTGRAGEPLAMRRFILKAGIAVAGLSFGLGAAAQERWPERPVKIVVPSSPGGGTDVFARILAQALGDQLKQTFIVENKPGSSGNIGADAVAKSAPDGYTILVASNASLAVNPGLYPKMPFDIDRDLTPVARGVMAPMVLVASPSLGIKRFDDLVAQGKSKPGSLFFGSAGVGSPPYIAMRMIEEVTGAHFEHVPYKGLGPAYQDLMGGQIQFMMADAASSLPFIASGRMIPLAVNDTSIKQLEGVPRFDRTAYGRNDFFTSFSVMAPARVPASIVQRLSREINAAMKKPEVASRLEQQALIPVFDTPAGFAADLKKERELWAQVIRRNKLTPEQ</sequence>
<proteinExistence type="inferred from homology"/>
<dbReference type="PANTHER" id="PTHR42928:SF5">
    <property type="entry name" value="BLR1237 PROTEIN"/>
    <property type="match status" value="1"/>
</dbReference>
<dbReference type="AlphaFoldDB" id="A0A239I9B6"/>
<comment type="similarity">
    <text evidence="1">Belongs to the UPF0065 (bug) family.</text>
</comment>
<dbReference type="PANTHER" id="PTHR42928">
    <property type="entry name" value="TRICARBOXYLATE-BINDING PROTEIN"/>
    <property type="match status" value="1"/>
</dbReference>
<organism evidence="2 3">
    <name type="scientific">Noviherbaspirillum humi</name>
    <dbReference type="NCBI Taxonomy" id="1688639"/>
    <lineage>
        <taxon>Bacteria</taxon>
        <taxon>Pseudomonadati</taxon>
        <taxon>Pseudomonadota</taxon>
        <taxon>Betaproteobacteria</taxon>
        <taxon>Burkholderiales</taxon>
        <taxon>Oxalobacteraceae</taxon>
        <taxon>Noviherbaspirillum</taxon>
    </lineage>
</organism>
<dbReference type="PIRSF" id="PIRSF017082">
    <property type="entry name" value="YflP"/>
    <property type="match status" value="1"/>
</dbReference>
<evidence type="ECO:0000313" key="2">
    <source>
        <dbReference type="EMBL" id="SNS90175.1"/>
    </source>
</evidence>
<dbReference type="SUPFAM" id="SSF53850">
    <property type="entry name" value="Periplasmic binding protein-like II"/>
    <property type="match status" value="1"/>
</dbReference>
<dbReference type="InterPro" id="IPR005064">
    <property type="entry name" value="BUG"/>
</dbReference>
<dbReference type="Proteomes" id="UP000198284">
    <property type="component" value="Unassembled WGS sequence"/>
</dbReference>
<dbReference type="InterPro" id="IPR042100">
    <property type="entry name" value="Bug_dom1"/>
</dbReference>
<keyword evidence="3" id="KW-1185">Reference proteome</keyword>
<dbReference type="EMBL" id="FZOT01000009">
    <property type="protein sequence ID" value="SNS90175.1"/>
    <property type="molecule type" value="Genomic_DNA"/>
</dbReference>